<proteinExistence type="predicted"/>
<sequence>MPSRYARLLRPYFDEAADEMVDRIQERVPEYDRPAGSDYARKMRHTVRSTVSQFAEVITREGADWEPLLRLYARIGAYEARKGNSLENLQTALRMSGRIACRRFTRDADRLDWPPTVLIEITEALFAFLDTISNAAAMGYDSARAQLANEKEHYRRRLRDALMDDPPASPDLITNLATAAGWQVPRSVAVVAVLLPAEKAPPIMPPELLPDWEAAVPYLVLPDPDGPGRDRLLAGLAGLTAAIGPAMPPTRAAASLRWARQALDCAERGALRGGLIRCMDHVPTLLAAAGRDLVDSAVARRLAPLLELSDARRTRLVPTMLAYLESGHNAVVAAERLGVHQQTIRYRLRRIEELFGDTFTDPDHQLELQLLLHTLVRLS</sequence>
<keyword evidence="4" id="KW-1185">Reference proteome</keyword>
<dbReference type="InterPro" id="IPR042070">
    <property type="entry name" value="PucR_C-HTH_sf"/>
</dbReference>
<dbReference type="Pfam" id="PF25906">
    <property type="entry name" value="PucR-like_N"/>
    <property type="match status" value="1"/>
</dbReference>
<evidence type="ECO:0000313" key="4">
    <source>
        <dbReference type="Proteomes" id="UP000251891"/>
    </source>
</evidence>
<feature type="domain" description="PucR-like N-terminal" evidence="2">
    <location>
        <begin position="1"/>
        <end position="162"/>
    </location>
</feature>
<evidence type="ECO:0000259" key="1">
    <source>
        <dbReference type="Pfam" id="PF13556"/>
    </source>
</evidence>
<protein>
    <submittedName>
        <fullName evidence="3">PucR family transcriptional regulator</fullName>
    </submittedName>
</protein>
<evidence type="ECO:0000313" key="3">
    <source>
        <dbReference type="EMBL" id="RAY11314.1"/>
    </source>
</evidence>
<comment type="caution">
    <text evidence="3">The sequence shown here is derived from an EMBL/GenBank/DDBJ whole genome shotgun (WGS) entry which is preliminary data.</text>
</comment>
<dbReference type="InterPro" id="IPR058663">
    <property type="entry name" value="PucR-like_N"/>
</dbReference>
<organism evidence="3 4">
    <name type="scientific">Actinomadura craniellae</name>
    <dbReference type="NCBI Taxonomy" id="2231787"/>
    <lineage>
        <taxon>Bacteria</taxon>
        <taxon>Bacillati</taxon>
        <taxon>Actinomycetota</taxon>
        <taxon>Actinomycetes</taxon>
        <taxon>Streptosporangiales</taxon>
        <taxon>Thermomonosporaceae</taxon>
        <taxon>Actinomadura</taxon>
    </lineage>
</organism>
<dbReference type="EMBL" id="QLYX01000020">
    <property type="protein sequence ID" value="RAY11314.1"/>
    <property type="molecule type" value="Genomic_DNA"/>
</dbReference>
<dbReference type="PANTHER" id="PTHR33744">
    <property type="entry name" value="CARBOHYDRATE DIACID REGULATOR"/>
    <property type="match status" value="1"/>
</dbReference>
<dbReference type="OrthoDB" id="3449988at2"/>
<accession>A0A365GWW2</accession>
<dbReference type="Gene3D" id="1.10.10.2840">
    <property type="entry name" value="PucR C-terminal helix-turn-helix domain"/>
    <property type="match status" value="1"/>
</dbReference>
<dbReference type="AlphaFoldDB" id="A0A365GWW2"/>
<reference evidence="3 4" key="1">
    <citation type="submission" date="2018-06" db="EMBL/GenBank/DDBJ databases">
        <title>Actinomadura craniellae sp. nov. isolated from marine sponge Craniella sp.</title>
        <authorList>
            <person name="Li L."/>
            <person name="Xu Q.H."/>
            <person name="Lin H.W."/>
            <person name="Lu Y.H."/>
        </authorList>
    </citation>
    <scope>NUCLEOTIDE SEQUENCE [LARGE SCALE GENOMIC DNA]</scope>
    <source>
        <strain evidence="3 4">LHW63021</strain>
    </source>
</reference>
<feature type="domain" description="PucR C-terminal helix-turn-helix" evidence="1">
    <location>
        <begin position="316"/>
        <end position="373"/>
    </location>
</feature>
<gene>
    <name evidence="3" type="ORF">DPM19_31515</name>
</gene>
<dbReference type="Pfam" id="PF13556">
    <property type="entry name" value="HTH_30"/>
    <property type="match status" value="1"/>
</dbReference>
<dbReference type="PANTHER" id="PTHR33744:SF1">
    <property type="entry name" value="DNA-BINDING TRANSCRIPTIONAL ACTIVATOR ADER"/>
    <property type="match status" value="1"/>
</dbReference>
<dbReference type="InterPro" id="IPR025736">
    <property type="entry name" value="PucR_C-HTH_dom"/>
</dbReference>
<dbReference type="Proteomes" id="UP000251891">
    <property type="component" value="Unassembled WGS sequence"/>
</dbReference>
<dbReference type="InterPro" id="IPR051448">
    <property type="entry name" value="CdaR-like_regulators"/>
</dbReference>
<name>A0A365GWW2_9ACTN</name>
<evidence type="ECO:0000259" key="2">
    <source>
        <dbReference type="Pfam" id="PF25906"/>
    </source>
</evidence>